<dbReference type="InterPro" id="IPR006683">
    <property type="entry name" value="Thioestr_dom"/>
</dbReference>
<evidence type="ECO:0000259" key="3">
    <source>
        <dbReference type="Pfam" id="PF03061"/>
    </source>
</evidence>
<dbReference type="CDD" id="cd03443">
    <property type="entry name" value="PaaI_thioesterase"/>
    <property type="match status" value="1"/>
</dbReference>
<evidence type="ECO:0000313" key="5">
    <source>
        <dbReference type="Proteomes" id="UP000007431"/>
    </source>
</evidence>
<dbReference type="KEGG" id="scm:SCHCO_02508228"/>
<accession>D8Q9N2</accession>
<dbReference type="eggNOG" id="ENOG502SJII">
    <property type="taxonomic scope" value="Eukaryota"/>
</dbReference>
<dbReference type="InterPro" id="IPR039298">
    <property type="entry name" value="ACOT13"/>
</dbReference>
<proteinExistence type="inferred from homology"/>
<dbReference type="SUPFAM" id="SSF54637">
    <property type="entry name" value="Thioesterase/thiol ester dehydrase-isomerase"/>
    <property type="match status" value="1"/>
</dbReference>
<dbReference type="AlphaFoldDB" id="D8Q9N2"/>
<dbReference type="Proteomes" id="UP000007431">
    <property type="component" value="Unassembled WGS sequence"/>
</dbReference>
<dbReference type="InParanoid" id="D8Q9N2"/>
<feature type="domain" description="Thioesterase" evidence="3">
    <location>
        <begin position="106"/>
        <end position="180"/>
    </location>
</feature>
<dbReference type="InterPro" id="IPR003736">
    <property type="entry name" value="PAAI_dom"/>
</dbReference>
<sequence length="198" mass="21456">MSVETHYPRTVRNKPSRRAWVEPAALPDYGDVTLIRGNAPDYVKQLMCNTFYGYGVGEGDAFGSTVGHSVMFKEISIDRQLEKQGRFEAVTIAELLVTKHMLNGAGMLHGGCIAYLIDNTPLVVLGLVSNVNGVGVTQGMNIMFHAPAPVGTRLRIVSTSVSLGGRVMTARCEIVDRDTGRTVASAFINKMQPVSSRL</sequence>
<dbReference type="GeneID" id="9591580"/>
<dbReference type="PANTHER" id="PTHR21660">
    <property type="entry name" value="THIOESTERASE SUPERFAMILY MEMBER-RELATED"/>
    <property type="match status" value="1"/>
</dbReference>
<organism evidence="5">
    <name type="scientific">Schizophyllum commune (strain H4-8 / FGSC 9210)</name>
    <name type="common">Split gill fungus</name>
    <dbReference type="NCBI Taxonomy" id="578458"/>
    <lineage>
        <taxon>Eukaryota</taxon>
        <taxon>Fungi</taxon>
        <taxon>Dikarya</taxon>
        <taxon>Basidiomycota</taxon>
        <taxon>Agaricomycotina</taxon>
        <taxon>Agaricomycetes</taxon>
        <taxon>Agaricomycetidae</taxon>
        <taxon>Agaricales</taxon>
        <taxon>Schizophyllaceae</taxon>
        <taxon>Schizophyllum</taxon>
    </lineage>
</organism>
<keyword evidence="5" id="KW-1185">Reference proteome</keyword>
<dbReference type="EMBL" id="GL377308">
    <property type="protein sequence ID" value="EFI95257.1"/>
    <property type="molecule type" value="Genomic_DNA"/>
</dbReference>
<dbReference type="InterPro" id="IPR029069">
    <property type="entry name" value="HotDog_dom_sf"/>
</dbReference>
<dbReference type="HOGENOM" id="CLU_085799_0_0_1"/>
<dbReference type="PANTHER" id="PTHR21660:SF1">
    <property type="entry name" value="ACYL-COENZYME A THIOESTERASE 13"/>
    <property type="match status" value="1"/>
</dbReference>
<keyword evidence="2" id="KW-0378">Hydrolase</keyword>
<evidence type="ECO:0000256" key="2">
    <source>
        <dbReference type="ARBA" id="ARBA00022801"/>
    </source>
</evidence>
<name>D8Q9N2_SCHCM</name>
<evidence type="ECO:0000256" key="1">
    <source>
        <dbReference type="ARBA" id="ARBA00008324"/>
    </source>
</evidence>
<dbReference type="OMA" id="IDNCCST"/>
<dbReference type="RefSeq" id="XP_003030160.1">
    <property type="nucleotide sequence ID" value="XM_003030114.1"/>
</dbReference>
<gene>
    <name evidence="4" type="ORF">SCHCODRAFT_16508</name>
</gene>
<dbReference type="GO" id="GO:0047617">
    <property type="term" value="F:fatty acyl-CoA hydrolase activity"/>
    <property type="evidence" value="ECO:0007669"/>
    <property type="project" value="InterPro"/>
</dbReference>
<dbReference type="VEuPathDB" id="FungiDB:SCHCODRAFT_02508228"/>
<dbReference type="NCBIfam" id="TIGR00369">
    <property type="entry name" value="unchar_dom_1"/>
    <property type="match status" value="1"/>
</dbReference>
<protein>
    <recommendedName>
        <fullName evidence="3">Thioesterase domain-containing protein</fullName>
    </recommendedName>
</protein>
<dbReference type="Gene3D" id="3.10.129.10">
    <property type="entry name" value="Hotdog Thioesterase"/>
    <property type="match status" value="1"/>
</dbReference>
<comment type="similarity">
    <text evidence="1">Belongs to the thioesterase PaaI family.</text>
</comment>
<dbReference type="Pfam" id="PF03061">
    <property type="entry name" value="4HBT"/>
    <property type="match status" value="1"/>
</dbReference>
<dbReference type="OrthoDB" id="2831072at2759"/>
<evidence type="ECO:0000313" key="4">
    <source>
        <dbReference type="EMBL" id="EFI95257.1"/>
    </source>
</evidence>
<reference evidence="4 5" key="1">
    <citation type="journal article" date="2010" name="Nat. Biotechnol.">
        <title>Genome sequence of the model mushroom Schizophyllum commune.</title>
        <authorList>
            <person name="Ohm R.A."/>
            <person name="de Jong J.F."/>
            <person name="Lugones L.G."/>
            <person name="Aerts A."/>
            <person name="Kothe E."/>
            <person name="Stajich J.E."/>
            <person name="de Vries R.P."/>
            <person name="Record E."/>
            <person name="Levasseur A."/>
            <person name="Baker S.E."/>
            <person name="Bartholomew K.A."/>
            <person name="Coutinho P.M."/>
            <person name="Erdmann S."/>
            <person name="Fowler T.J."/>
            <person name="Gathman A.C."/>
            <person name="Lombard V."/>
            <person name="Henrissat B."/>
            <person name="Knabe N."/>
            <person name="Kuees U."/>
            <person name="Lilly W.W."/>
            <person name="Lindquist E."/>
            <person name="Lucas S."/>
            <person name="Magnuson J.K."/>
            <person name="Piumi F."/>
            <person name="Raudaskoski M."/>
            <person name="Salamov A."/>
            <person name="Schmutz J."/>
            <person name="Schwarze F.W.M.R."/>
            <person name="vanKuyk P.A."/>
            <person name="Horton J.S."/>
            <person name="Grigoriev I.V."/>
            <person name="Woesten H.A.B."/>
        </authorList>
    </citation>
    <scope>NUCLEOTIDE SEQUENCE [LARGE SCALE GENOMIC DNA]</scope>
    <source>
        <strain evidence="5">H4-8 / FGSC 9210</strain>
    </source>
</reference>